<accession>A0ABP8JJ90</accession>
<keyword evidence="1" id="KW-0175">Coiled coil</keyword>
<protein>
    <recommendedName>
        <fullName evidence="5">Transposase</fullName>
    </recommendedName>
</protein>
<proteinExistence type="predicted"/>
<gene>
    <name evidence="3" type="ORF">GCM10023147_20970</name>
</gene>
<evidence type="ECO:0000313" key="3">
    <source>
        <dbReference type="EMBL" id="GAA4391754.1"/>
    </source>
</evidence>
<feature type="coiled-coil region" evidence="1">
    <location>
        <begin position="1"/>
        <end position="28"/>
    </location>
</feature>
<dbReference type="Proteomes" id="UP001500635">
    <property type="component" value="Unassembled WGS sequence"/>
</dbReference>
<evidence type="ECO:0000256" key="1">
    <source>
        <dbReference type="SAM" id="Coils"/>
    </source>
</evidence>
<evidence type="ECO:0000313" key="4">
    <source>
        <dbReference type="Proteomes" id="UP001500635"/>
    </source>
</evidence>
<sequence length="84" mass="9201">MSRENNEMKNVLRRLREAENRLTALERRVGDEGIARQPIWEGKEWYASKSPFGSGGSAGPSAGNSEGFTSTLKTTPSVVQSDES</sequence>
<reference evidence="4" key="1">
    <citation type="journal article" date="2019" name="Int. J. Syst. Evol. Microbiol.">
        <title>The Global Catalogue of Microorganisms (GCM) 10K type strain sequencing project: providing services to taxonomists for standard genome sequencing and annotation.</title>
        <authorList>
            <consortium name="The Broad Institute Genomics Platform"/>
            <consortium name="The Broad Institute Genome Sequencing Center for Infectious Disease"/>
            <person name="Wu L."/>
            <person name="Ma J."/>
        </authorList>
    </citation>
    <scope>NUCLEOTIDE SEQUENCE [LARGE SCALE GENOMIC DNA]</scope>
    <source>
        <strain evidence="4">JCM 17688</strain>
    </source>
</reference>
<dbReference type="EMBL" id="BAABFR010000026">
    <property type="protein sequence ID" value="GAA4391754.1"/>
    <property type="molecule type" value="Genomic_DNA"/>
</dbReference>
<dbReference type="RefSeq" id="WP_344994845.1">
    <property type="nucleotide sequence ID" value="NZ_BAABFR010000026.1"/>
</dbReference>
<evidence type="ECO:0000256" key="2">
    <source>
        <dbReference type="SAM" id="MobiDB-lite"/>
    </source>
</evidence>
<feature type="compositionally biased region" description="Polar residues" evidence="2">
    <location>
        <begin position="68"/>
        <end position="84"/>
    </location>
</feature>
<name>A0ABP8JJ90_9ACTN</name>
<feature type="region of interest" description="Disordered" evidence="2">
    <location>
        <begin position="46"/>
        <end position="84"/>
    </location>
</feature>
<keyword evidence="4" id="KW-1185">Reference proteome</keyword>
<organism evidence="3 4">
    <name type="scientific">Tsukamurella soli</name>
    <dbReference type="NCBI Taxonomy" id="644556"/>
    <lineage>
        <taxon>Bacteria</taxon>
        <taxon>Bacillati</taxon>
        <taxon>Actinomycetota</taxon>
        <taxon>Actinomycetes</taxon>
        <taxon>Mycobacteriales</taxon>
        <taxon>Tsukamurellaceae</taxon>
        <taxon>Tsukamurella</taxon>
    </lineage>
</organism>
<comment type="caution">
    <text evidence="3">The sequence shown here is derived from an EMBL/GenBank/DDBJ whole genome shotgun (WGS) entry which is preliminary data.</text>
</comment>
<evidence type="ECO:0008006" key="5">
    <source>
        <dbReference type="Google" id="ProtNLM"/>
    </source>
</evidence>